<proteinExistence type="predicted"/>
<accession>A0A9X3YQ19</accession>
<dbReference type="AlphaFoldDB" id="A0A9X3YQ19"/>
<reference evidence="1" key="1">
    <citation type="submission" date="2023-02" db="EMBL/GenBank/DDBJ databases">
        <title>Tahibacter soli sp. nov. isolated from soil.</title>
        <authorList>
            <person name="Baek J.H."/>
            <person name="Lee J.K."/>
            <person name="Choi D.G."/>
            <person name="Jeon C.O."/>
        </authorList>
    </citation>
    <scope>NUCLEOTIDE SEQUENCE</scope>
    <source>
        <strain evidence="1">BL</strain>
    </source>
</reference>
<dbReference type="RefSeq" id="WP_263540961.1">
    <property type="nucleotide sequence ID" value="NZ_JAOVZO020000019.1"/>
</dbReference>
<dbReference type="EMBL" id="JAOVZO020000019">
    <property type="protein sequence ID" value="MDC8014798.1"/>
    <property type="molecule type" value="Genomic_DNA"/>
</dbReference>
<sequence length="145" mass="16651">MSTLDESRLLVRLLRESRDYFVFARDEVRDLETARVFARAVRARRELLEDLVATRLLFHTSPGITDSPLDSVRGYTALRDQFDPNHPDAHAEALHEREVRLIHLMEDVYDGDASPKLKDALKAHYQQFVAVERALGAMIRVHEAA</sequence>
<evidence type="ECO:0008006" key="3">
    <source>
        <dbReference type="Google" id="ProtNLM"/>
    </source>
</evidence>
<gene>
    <name evidence="1" type="ORF">OD750_019815</name>
</gene>
<evidence type="ECO:0000313" key="1">
    <source>
        <dbReference type="EMBL" id="MDC8014798.1"/>
    </source>
</evidence>
<comment type="caution">
    <text evidence="1">The sequence shown here is derived from an EMBL/GenBank/DDBJ whole genome shotgun (WGS) entry which is preliminary data.</text>
</comment>
<evidence type="ECO:0000313" key="2">
    <source>
        <dbReference type="Proteomes" id="UP001139971"/>
    </source>
</evidence>
<protein>
    <recommendedName>
        <fullName evidence="3">DUF2383 domain-containing protein</fullName>
    </recommendedName>
</protein>
<name>A0A9X3YQ19_9GAMM</name>
<dbReference type="Proteomes" id="UP001139971">
    <property type="component" value="Unassembled WGS sequence"/>
</dbReference>
<organism evidence="1 2">
    <name type="scientific">Tahibacter soli</name>
    <dbReference type="NCBI Taxonomy" id="2983605"/>
    <lineage>
        <taxon>Bacteria</taxon>
        <taxon>Pseudomonadati</taxon>
        <taxon>Pseudomonadota</taxon>
        <taxon>Gammaproteobacteria</taxon>
        <taxon>Lysobacterales</taxon>
        <taxon>Rhodanobacteraceae</taxon>
        <taxon>Tahibacter</taxon>
    </lineage>
</organism>
<keyword evidence="2" id="KW-1185">Reference proteome</keyword>